<accession>A0A433ES39</accession>
<comment type="caution">
    <text evidence="1">The sequence shown here is derived from an EMBL/GenBank/DDBJ whole genome shotgun (WGS) entry which is preliminary data.</text>
</comment>
<protein>
    <submittedName>
        <fullName evidence="1">Uncharacterized protein</fullName>
    </submittedName>
</protein>
<dbReference type="AlphaFoldDB" id="A0A433ES39"/>
<name>A0A433ES39_9MOLU</name>
<reference evidence="1 2" key="1">
    <citation type="journal article" date="2019" name="Genome Biol. Evol.">
        <title>Toxin and genome evolution in a Drosophila defensive symbiosis.</title>
        <authorList>
            <person name="Ballinger M.J."/>
            <person name="Gawryluk R.M."/>
            <person name="Perlman S.J."/>
        </authorList>
    </citation>
    <scope>NUCLEOTIDE SEQUENCE [LARGE SCALE GENOMIC DNA]</scope>
    <source>
        <strain evidence="2">sNeo</strain>
    </source>
</reference>
<proteinExistence type="predicted"/>
<organism evidence="1 2">
    <name type="scientific">Spiroplasma poulsonii</name>
    <dbReference type="NCBI Taxonomy" id="2138"/>
    <lineage>
        <taxon>Bacteria</taxon>
        <taxon>Bacillati</taxon>
        <taxon>Mycoplasmatota</taxon>
        <taxon>Mollicutes</taxon>
        <taxon>Entomoplasmatales</taxon>
        <taxon>Spiroplasmataceae</taxon>
        <taxon>Spiroplasma</taxon>
    </lineage>
</organism>
<dbReference type="RefSeq" id="WP_127092682.1">
    <property type="nucleotide sequence ID" value="NZ_RAHC01000002.1"/>
</dbReference>
<evidence type="ECO:0000313" key="2">
    <source>
        <dbReference type="Proteomes" id="UP000274545"/>
    </source>
</evidence>
<dbReference type="Proteomes" id="UP000274545">
    <property type="component" value="Unassembled WGS sequence"/>
</dbReference>
<dbReference type="EMBL" id="RAHC01000002">
    <property type="protein sequence ID" value="RUP77526.1"/>
    <property type="molecule type" value="Genomic_DNA"/>
</dbReference>
<evidence type="ECO:0000313" key="1">
    <source>
        <dbReference type="EMBL" id="RUP77526.1"/>
    </source>
</evidence>
<sequence>MTNKENKEWQKNIDNYSNEELIIILEDLNFLTSDPIAEELIGYKYTQLIYEIIQTSDNDNFFESLKKII</sequence>
<gene>
    <name evidence="1" type="ORF">D6D54_02920</name>
</gene>